<evidence type="ECO:0000259" key="1">
    <source>
        <dbReference type="Pfam" id="PF00646"/>
    </source>
</evidence>
<evidence type="ECO:0000313" key="2">
    <source>
        <dbReference type="EMBL" id="KAG0480951.1"/>
    </source>
</evidence>
<dbReference type="EMBL" id="JADCNL010000005">
    <property type="protein sequence ID" value="KAG0480951.1"/>
    <property type="molecule type" value="Genomic_DNA"/>
</dbReference>
<dbReference type="Gene3D" id="1.20.1280.50">
    <property type="match status" value="1"/>
</dbReference>
<keyword evidence="3" id="KW-1185">Reference proteome</keyword>
<dbReference type="AlphaFoldDB" id="A0A835QWD8"/>
<organism evidence="2 3">
    <name type="scientific">Vanilla planifolia</name>
    <name type="common">Vanilla</name>
    <dbReference type="NCBI Taxonomy" id="51239"/>
    <lineage>
        <taxon>Eukaryota</taxon>
        <taxon>Viridiplantae</taxon>
        <taxon>Streptophyta</taxon>
        <taxon>Embryophyta</taxon>
        <taxon>Tracheophyta</taxon>
        <taxon>Spermatophyta</taxon>
        <taxon>Magnoliopsida</taxon>
        <taxon>Liliopsida</taxon>
        <taxon>Asparagales</taxon>
        <taxon>Orchidaceae</taxon>
        <taxon>Vanilloideae</taxon>
        <taxon>Vanilleae</taxon>
        <taxon>Vanilla</taxon>
    </lineage>
</organism>
<dbReference type="PANTHER" id="PTHR33736">
    <property type="entry name" value="F-BOX PROTEIN-RELATED"/>
    <property type="match status" value="1"/>
</dbReference>
<dbReference type="Pfam" id="PF00646">
    <property type="entry name" value="F-box"/>
    <property type="match status" value="1"/>
</dbReference>
<gene>
    <name evidence="2" type="ORF">HPP92_011809</name>
</gene>
<dbReference type="PANTHER" id="PTHR33736:SF12">
    <property type="entry name" value="F-BOX DOMAIN-CONTAINING PROTEIN"/>
    <property type="match status" value="1"/>
</dbReference>
<feature type="domain" description="F-box" evidence="1">
    <location>
        <begin position="12"/>
        <end position="50"/>
    </location>
</feature>
<dbReference type="OrthoDB" id="654277at2759"/>
<sequence length="341" mass="37824">MATAKGESTALLSSDLLYDILRRLDGPSLAKAACTCVDFCSISKEEILWESACRSLWPSTCRDDVKRLITSIGGFRSFYADCFSLIVNEDVPAVPSDANLPYLDEWAEADYYGDIDEKRASHPHFISIVDVRYKGRAVYSKVIWGIPDADGYNGWFHNSPFRIDLLSYSDGDEAGDNAAVISVRDGLPPIMSVERERKDGKLWKELYEGIKLSWIIVNRRLKQAANLASWSPLGGQRHWPTDRNFLLRFGSILPAKGILPCQVAECILIMKFSIVNAGNEEGGHGTALRLTELSMQLEDMAGAHVNGRNSLLCSQGSVELSEKQELQRGLGELPLVFEGSE</sequence>
<accession>A0A835QWD8</accession>
<dbReference type="InterPro" id="IPR036047">
    <property type="entry name" value="F-box-like_dom_sf"/>
</dbReference>
<evidence type="ECO:0000313" key="3">
    <source>
        <dbReference type="Proteomes" id="UP000636800"/>
    </source>
</evidence>
<name>A0A835QWD8_VANPL</name>
<dbReference type="Proteomes" id="UP000636800">
    <property type="component" value="Chromosome 5"/>
</dbReference>
<proteinExistence type="predicted"/>
<dbReference type="InterPro" id="IPR045283">
    <property type="entry name" value="AT3G44326-like"/>
</dbReference>
<reference evidence="2 3" key="1">
    <citation type="journal article" date="2020" name="Nat. Food">
        <title>A phased Vanilla planifolia genome enables genetic improvement of flavour and production.</title>
        <authorList>
            <person name="Hasing T."/>
            <person name="Tang H."/>
            <person name="Brym M."/>
            <person name="Khazi F."/>
            <person name="Huang T."/>
            <person name="Chambers A.H."/>
        </authorList>
    </citation>
    <scope>NUCLEOTIDE SEQUENCE [LARGE SCALE GENOMIC DNA]</scope>
    <source>
        <tissue evidence="2">Leaf</tissue>
    </source>
</reference>
<dbReference type="InterPro" id="IPR001810">
    <property type="entry name" value="F-box_dom"/>
</dbReference>
<dbReference type="SUPFAM" id="SSF81383">
    <property type="entry name" value="F-box domain"/>
    <property type="match status" value="1"/>
</dbReference>
<comment type="caution">
    <text evidence="2">The sequence shown here is derived from an EMBL/GenBank/DDBJ whole genome shotgun (WGS) entry which is preliminary data.</text>
</comment>
<protein>
    <recommendedName>
        <fullName evidence="1">F-box domain-containing protein</fullName>
    </recommendedName>
</protein>